<proteinExistence type="predicted"/>
<dbReference type="Pfam" id="PF13032">
    <property type="entry name" value="RNaseH_pPIWI_RE"/>
    <property type="match status" value="2"/>
</dbReference>
<reference evidence="3 5" key="1">
    <citation type="submission" date="2014-04" db="EMBL/GenBank/DDBJ databases">
        <authorList>
            <person name="Bishop-Lilly K.A."/>
            <person name="Broomall S.M."/>
            <person name="Chain P.S."/>
            <person name="Chertkov O."/>
            <person name="Coyne S.R."/>
            <person name="Daligault H.E."/>
            <person name="Davenport K.W."/>
            <person name="Erkkila T."/>
            <person name="Frey K.G."/>
            <person name="Gibbons H.S."/>
            <person name="Gu W."/>
            <person name="Jaissle J."/>
            <person name="Johnson S.L."/>
            <person name="Koroleva G.I."/>
            <person name="Ladner J.T."/>
            <person name="Lo C.-C."/>
            <person name="Minogue T.D."/>
            <person name="Munk C."/>
            <person name="Palacios G.F."/>
            <person name="Redden C.L."/>
            <person name="Rosenzweig C.N."/>
            <person name="Scholz M.B."/>
            <person name="Teshima H."/>
            <person name="Xu Y."/>
        </authorList>
    </citation>
    <scope>NUCLEOTIDE SEQUENCE [LARGE SCALE GENOMIC DNA]</scope>
    <source>
        <strain evidence="3 5">BHP</strain>
    </source>
</reference>
<dbReference type="Proteomes" id="UP000264294">
    <property type="component" value="Unassembled WGS sequence"/>
</dbReference>
<evidence type="ECO:0000313" key="6">
    <source>
        <dbReference type="Proteomes" id="UP000264294"/>
    </source>
</evidence>
<dbReference type="InterPro" id="IPR024996">
    <property type="entry name" value="RNaseH_pPIWI_RE"/>
</dbReference>
<feature type="domain" description="pPIWI-RE RNaseH" evidence="1">
    <location>
        <begin position="545"/>
        <end position="702"/>
    </location>
</feature>
<dbReference type="Pfam" id="PF13111">
    <property type="entry name" value="pPIWI_RE_X"/>
    <property type="match status" value="1"/>
</dbReference>
<organism evidence="3 5">
    <name type="scientific">Bacillus clarus</name>
    <dbReference type="NCBI Taxonomy" id="2338372"/>
    <lineage>
        <taxon>Bacteria</taxon>
        <taxon>Bacillati</taxon>
        <taxon>Bacillota</taxon>
        <taxon>Bacilli</taxon>
        <taxon>Bacillales</taxon>
        <taxon>Bacillaceae</taxon>
        <taxon>Bacillus</taxon>
        <taxon>Bacillus cereus group</taxon>
    </lineage>
</organism>
<evidence type="ECO:0000313" key="3">
    <source>
        <dbReference type="EMBL" id="KFM99255.1"/>
    </source>
</evidence>
<accession>A0A090Z4C2</accession>
<reference evidence="4 6" key="2">
    <citation type="submission" date="2018-08" db="EMBL/GenBank/DDBJ databases">
        <title>Bacillus clarus sp. nov. strain PS00077A.</title>
        <authorList>
            <person name="Mendez Acevedo M."/>
            <person name="Carroll L."/>
            <person name="Mukherjee M."/>
            <person name="Wiedmann M."/>
            <person name="Kovac J."/>
        </authorList>
    </citation>
    <scope>NUCLEOTIDE SEQUENCE [LARGE SCALE GENOMIC DNA]</scope>
    <source>
        <strain evidence="4 6">PS00077A</strain>
    </source>
</reference>
<dbReference type="EMBL" id="QVOD01000036">
    <property type="protein sequence ID" value="RFT64380.1"/>
    <property type="molecule type" value="Genomic_DNA"/>
</dbReference>
<evidence type="ECO:0000259" key="2">
    <source>
        <dbReference type="Pfam" id="PF13111"/>
    </source>
</evidence>
<gene>
    <name evidence="4" type="ORF">D0U04_22235</name>
    <name evidence="3" type="ORF">DJ93_5112</name>
</gene>
<dbReference type="EMBL" id="JMQC01000008">
    <property type="protein sequence ID" value="KFM99255.1"/>
    <property type="molecule type" value="Genomic_DNA"/>
</dbReference>
<protein>
    <submittedName>
        <fullName evidence="4">DUF3962 domain-containing protein</fullName>
    </submittedName>
</protein>
<dbReference type="InterPro" id="IPR025085">
    <property type="entry name" value="pPIWI_RE_X"/>
</dbReference>
<dbReference type="AlphaFoldDB" id="A0A090Z4C2"/>
<sequence>MEKLQLLAFKNVIEPLMNERLSYVHFPAEWFDIIEIHYKTYVLINKLKRLNDRLYDMFSDILFIRNNPFILTENTPWIVSKEPLKREQLDYICRSWYAIIHDWKPTELPQEIELEWGWDLVSNLLPLHDKKSFSKWVPALIAHIFCEHPLHISIPNSYKEELSFYPLRSKNICEAMSEPIKQKETQEYFSYVYRFEIITRGTENIPLLKVSLGIRRFYQKSNRENLSILLKRKKGTLLVAIREPFTSIEETNFVKLKIESGQMGIRWAREYRKLRDVFIVRGDLELGHIIRHSKRYIEGKDIRVLLAYNENTFQVQGTKIKLGISSREKEILFQEFRQIFPCFKLLSKCEKLQTNSNNHLLPLYAPKGLEEITLEVWSNGLAIEIERILFESKIIVGKREDTSYVLNTTSPVILKIVKRSVREIIENPYKMEFCHKYKERCVQKVVEGVQAIADHANETILSIIIMEKCDGREKIDPKQVIREGFARTKRISTFIELLADKGVDCEQVLAAVLSLLEQRGFLTQNWNKINLPGIFVSLSIEKMATNQFLPVFSKINEKEILYKLYNRKEWKKIDHTLLNVDNYDVFLPQPSQRNDKRTDFDKFVREELLQIAREAQEKNVPIYFIIDASVGEYWVKGLQKNQIDLNVFPELEPALKSLPNFKIIRINKLHDIPNYIFNQKDYHNKNHSGLFLDPQGMYYSADTNLLKSTALLQQNILEIIILGAQKEERDDIARMVHYMCKMSMRLEKSNLTPYSMQMIKLIKTYITDFELREYKDSEDELDEDIMTVESEKTIVFV</sequence>
<feature type="domain" description="pPIWI-RE module N-terminal" evidence="2">
    <location>
        <begin position="17"/>
        <end position="352"/>
    </location>
</feature>
<evidence type="ECO:0000259" key="1">
    <source>
        <dbReference type="Pfam" id="PF13032"/>
    </source>
</evidence>
<dbReference type="PATRIC" id="fig|1405.8.peg.5264"/>
<evidence type="ECO:0000313" key="5">
    <source>
        <dbReference type="Proteomes" id="UP000029389"/>
    </source>
</evidence>
<comment type="caution">
    <text evidence="3">The sequence shown here is derived from an EMBL/GenBank/DDBJ whole genome shotgun (WGS) entry which is preliminary data.</text>
</comment>
<dbReference type="RefSeq" id="WP_042983870.1">
    <property type="nucleotide sequence ID" value="NZ_JMQC01000008.1"/>
</dbReference>
<keyword evidence="6" id="KW-1185">Reference proteome</keyword>
<evidence type="ECO:0000313" key="4">
    <source>
        <dbReference type="EMBL" id="RFT64380.1"/>
    </source>
</evidence>
<dbReference type="Proteomes" id="UP000029389">
    <property type="component" value="Unassembled WGS sequence"/>
</dbReference>
<name>A0A090Z4C2_9BACI</name>
<feature type="domain" description="pPIWI-RE RNaseH" evidence="1">
    <location>
        <begin position="708"/>
        <end position="767"/>
    </location>
</feature>